<feature type="domain" description="Glyceraldehyde 3-phosphate dehydrogenase NAD(P) binding" evidence="2">
    <location>
        <begin position="2"/>
        <end position="149"/>
    </location>
</feature>
<name>A0A6C0L3W8_9ZZZZ</name>
<dbReference type="GO" id="GO:0005829">
    <property type="term" value="C:cytosol"/>
    <property type="evidence" value="ECO:0007669"/>
    <property type="project" value="TreeGrafter"/>
</dbReference>
<dbReference type="EMBL" id="MN741025">
    <property type="protein sequence ID" value="QHU23158.1"/>
    <property type="molecule type" value="Genomic_DNA"/>
</dbReference>
<keyword evidence="1" id="KW-0560">Oxidoreductase</keyword>
<dbReference type="PANTHER" id="PTHR10836:SF134">
    <property type="entry name" value="GLYCERALDEHYDE-3-PHOSPHATE DEHYDROGENASE (PHOSPHORYLATING)"/>
    <property type="match status" value="1"/>
</dbReference>
<evidence type="ECO:0000256" key="1">
    <source>
        <dbReference type="ARBA" id="ARBA00023002"/>
    </source>
</evidence>
<dbReference type="Pfam" id="PF02800">
    <property type="entry name" value="Gp_dh_C"/>
    <property type="match status" value="1"/>
</dbReference>
<evidence type="ECO:0000259" key="2">
    <source>
        <dbReference type="SMART" id="SM00846"/>
    </source>
</evidence>
<dbReference type="GO" id="GO:0004365">
    <property type="term" value="F:glyceraldehyde-3-phosphate dehydrogenase (NAD+) (phosphorylating) activity"/>
    <property type="evidence" value="ECO:0007669"/>
    <property type="project" value="TreeGrafter"/>
</dbReference>
<dbReference type="SUPFAM" id="SSF55347">
    <property type="entry name" value="Glyceraldehyde-3-phosphate dehydrogenase-like, C-terminal domain"/>
    <property type="match status" value="1"/>
</dbReference>
<dbReference type="PIRSF" id="PIRSF000149">
    <property type="entry name" value="GAP_DH"/>
    <property type="match status" value="1"/>
</dbReference>
<dbReference type="PANTHER" id="PTHR10836">
    <property type="entry name" value="GLYCERALDEHYDE 3-PHOSPHATE DEHYDROGENASE"/>
    <property type="match status" value="1"/>
</dbReference>
<accession>A0A6C0L3W8</accession>
<dbReference type="InterPro" id="IPR036291">
    <property type="entry name" value="NAD(P)-bd_dom_sf"/>
</dbReference>
<organism evidence="3">
    <name type="scientific">viral metagenome</name>
    <dbReference type="NCBI Taxonomy" id="1070528"/>
    <lineage>
        <taxon>unclassified sequences</taxon>
        <taxon>metagenomes</taxon>
        <taxon>organismal metagenomes</taxon>
    </lineage>
</organism>
<dbReference type="GO" id="GO:0051287">
    <property type="term" value="F:NAD binding"/>
    <property type="evidence" value="ECO:0007669"/>
    <property type="project" value="InterPro"/>
</dbReference>
<dbReference type="SUPFAM" id="SSF51735">
    <property type="entry name" value="NAD(P)-binding Rossmann-fold domains"/>
    <property type="match status" value="1"/>
</dbReference>
<dbReference type="SMART" id="SM00846">
    <property type="entry name" value="Gp_dh_N"/>
    <property type="match status" value="1"/>
</dbReference>
<dbReference type="InterPro" id="IPR020831">
    <property type="entry name" value="GlycerAld/Erythrose_P_DH"/>
</dbReference>
<dbReference type="InterPro" id="IPR020830">
    <property type="entry name" value="GlycerAld_3-P_DH_AS"/>
</dbReference>
<dbReference type="PRINTS" id="PR00078">
    <property type="entry name" value="G3PDHDRGNASE"/>
</dbReference>
<dbReference type="Gene3D" id="3.40.50.720">
    <property type="entry name" value="NAD(P)-binding Rossmann-like Domain"/>
    <property type="match status" value="1"/>
</dbReference>
<dbReference type="Gene3D" id="3.30.360.10">
    <property type="entry name" value="Dihydrodipicolinate Reductase, domain 2"/>
    <property type="match status" value="1"/>
</dbReference>
<reference evidence="3" key="1">
    <citation type="journal article" date="2020" name="Nature">
        <title>Giant virus diversity and host interactions through global metagenomics.</title>
        <authorList>
            <person name="Schulz F."/>
            <person name="Roux S."/>
            <person name="Paez-Espino D."/>
            <person name="Jungbluth S."/>
            <person name="Walsh D.A."/>
            <person name="Denef V.J."/>
            <person name="McMahon K.D."/>
            <person name="Konstantinidis K.T."/>
            <person name="Eloe-Fadrosh E.A."/>
            <person name="Kyrpides N.C."/>
            <person name="Woyke T."/>
        </authorList>
    </citation>
    <scope>NUCLEOTIDE SEQUENCE</scope>
    <source>
        <strain evidence="3">GVMAG-S-ERX555907-63</strain>
    </source>
</reference>
<protein>
    <recommendedName>
        <fullName evidence="2">Glyceraldehyde 3-phosphate dehydrogenase NAD(P) binding domain-containing protein</fullName>
    </recommendedName>
</protein>
<proteinExistence type="predicted"/>
<dbReference type="Pfam" id="PF00044">
    <property type="entry name" value="Gp_dh_N"/>
    <property type="match status" value="1"/>
</dbReference>
<dbReference type="PROSITE" id="PS00071">
    <property type="entry name" value="GAPDH"/>
    <property type="match status" value="1"/>
</dbReference>
<sequence length="353" mass="39879">MIRIGINGFGRIGKAILNQVLDKQNIRVNAINFPGFDIRKIESYINNDSYHKTPKRNVQIVSDNKVNINGNIIEFFDARIPNKNMWKYSDSKYVFETTGKFLTESSATQHNADYIIMCAPSKDNIVPQYLYNGNHLNYNGEKIVSNSSCTTNCIVPLIKLLNEKYGIEHCNFITVHAATASQSVLDNPHLKKRNHRSVFNNIIPATTGASKSAIKILPELNGKIYGTSVRVPTGNVSMVDMNIRLIKKDTLSNILEFLRGKDEIIVSDDEHLVSSDFCSTENPTIVDSNACLEMGDNDYKFTIWYDNEWSYSSQALKLLNYIHEQNNLPVSRMDALDIGIARKNASNDLLEMN</sequence>
<dbReference type="InterPro" id="IPR020829">
    <property type="entry name" value="GlycerAld_3-P_DH_cat"/>
</dbReference>
<dbReference type="GO" id="GO:0006096">
    <property type="term" value="P:glycolytic process"/>
    <property type="evidence" value="ECO:0007669"/>
    <property type="project" value="TreeGrafter"/>
</dbReference>
<dbReference type="InterPro" id="IPR020828">
    <property type="entry name" value="GlycerAld_3-P_DH_NAD(P)-bd"/>
</dbReference>
<evidence type="ECO:0000313" key="3">
    <source>
        <dbReference type="EMBL" id="QHU23158.1"/>
    </source>
</evidence>
<dbReference type="AlphaFoldDB" id="A0A6C0L3W8"/>